<evidence type="ECO:0000313" key="1">
    <source>
        <dbReference type="EMBL" id="ETX29031.1"/>
    </source>
</evidence>
<dbReference type="RefSeq" id="WP_043770048.1">
    <property type="nucleotide sequence ID" value="NZ_JAME01000013.1"/>
</dbReference>
<evidence type="ECO:0000313" key="2">
    <source>
        <dbReference type="Proteomes" id="UP000023430"/>
    </source>
</evidence>
<proteinExistence type="predicted"/>
<evidence type="ECO:0008006" key="3">
    <source>
        <dbReference type="Google" id="ProtNLM"/>
    </source>
</evidence>
<dbReference type="Proteomes" id="UP000023430">
    <property type="component" value="Unassembled WGS sequence"/>
</dbReference>
<dbReference type="EMBL" id="JAME01000013">
    <property type="protein sequence ID" value="ETX29031.1"/>
    <property type="molecule type" value="Genomic_DNA"/>
</dbReference>
<keyword evidence="2" id="KW-1185">Reference proteome</keyword>
<reference evidence="1 2" key="1">
    <citation type="submission" date="2014-01" db="EMBL/GenBank/DDBJ databases">
        <title>Roseivivax isoporae LMG 25204 Genome Sequencing.</title>
        <authorList>
            <person name="Lai Q."/>
            <person name="Li G."/>
            <person name="Shao Z."/>
        </authorList>
    </citation>
    <scope>NUCLEOTIDE SEQUENCE [LARGE SCALE GENOMIC DNA]</scope>
    <source>
        <strain evidence="1 2">LMG 25204</strain>
    </source>
</reference>
<name>X7FAC5_9RHOB</name>
<dbReference type="STRING" id="1449351.RISW2_03560"/>
<protein>
    <recommendedName>
        <fullName evidence="3">Prokaryotic metallothionein</fullName>
    </recommendedName>
</protein>
<dbReference type="AlphaFoldDB" id="X7FAC5"/>
<organism evidence="1 2">
    <name type="scientific">Roseivivax isoporae LMG 25204</name>
    <dbReference type="NCBI Taxonomy" id="1449351"/>
    <lineage>
        <taxon>Bacteria</taxon>
        <taxon>Pseudomonadati</taxon>
        <taxon>Pseudomonadota</taxon>
        <taxon>Alphaproteobacteria</taxon>
        <taxon>Rhodobacterales</taxon>
        <taxon>Roseobacteraceae</taxon>
        <taxon>Roseivivax</taxon>
    </lineage>
</organism>
<dbReference type="OrthoDB" id="163862at2"/>
<dbReference type="eggNOG" id="ENOG5032YT5">
    <property type="taxonomic scope" value="Bacteria"/>
</dbReference>
<sequence length="74" mass="8173">MPQCDQCGNDYANLMTIEKNGQRYGFDCFECAIEKMAPRCAVCSTRVIGHGMETDDAIYCCDHCARRAGADARA</sequence>
<comment type="caution">
    <text evidence="1">The sequence shown here is derived from an EMBL/GenBank/DDBJ whole genome shotgun (WGS) entry which is preliminary data.</text>
</comment>
<accession>X7FAC5</accession>
<gene>
    <name evidence="1" type="ORF">RISW2_03560</name>
</gene>
<dbReference type="Gene3D" id="2.10.110.10">
    <property type="entry name" value="Cysteine Rich Protein"/>
    <property type="match status" value="1"/>
</dbReference>